<accession>A0ABQ9J2K6</accession>
<keyword evidence="3" id="KW-1185">Reference proteome</keyword>
<proteinExistence type="predicted"/>
<dbReference type="InterPro" id="IPR013762">
    <property type="entry name" value="Integrase-like_cat_sf"/>
</dbReference>
<keyword evidence="1" id="KW-0233">DNA recombination</keyword>
<evidence type="ECO:0000256" key="1">
    <source>
        <dbReference type="ARBA" id="ARBA00023172"/>
    </source>
</evidence>
<evidence type="ECO:0000313" key="3">
    <source>
        <dbReference type="Proteomes" id="UP001162164"/>
    </source>
</evidence>
<dbReference type="InterPro" id="IPR011010">
    <property type="entry name" value="DNA_brk_join_enz"/>
</dbReference>
<organism evidence="2 3">
    <name type="scientific">Molorchus minor</name>
    <dbReference type="NCBI Taxonomy" id="1323400"/>
    <lineage>
        <taxon>Eukaryota</taxon>
        <taxon>Metazoa</taxon>
        <taxon>Ecdysozoa</taxon>
        <taxon>Arthropoda</taxon>
        <taxon>Hexapoda</taxon>
        <taxon>Insecta</taxon>
        <taxon>Pterygota</taxon>
        <taxon>Neoptera</taxon>
        <taxon>Endopterygota</taxon>
        <taxon>Coleoptera</taxon>
        <taxon>Polyphaga</taxon>
        <taxon>Cucujiformia</taxon>
        <taxon>Chrysomeloidea</taxon>
        <taxon>Cerambycidae</taxon>
        <taxon>Lamiinae</taxon>
        <taxon>Monochamini</taxon>
        <taxon>Molorchus</taxon>
    </lineage>
</organism>
<dbReference type="Proteomes" id="UP001162164">
    <property type="component" value="Unassembled WGS sequence"/>
</dbReference>
<name>A0ABQ9J2K6_9CUCU</name>
<dbReference type="SUPFAM" id="SSF56349">
    <property type="entry name" value="DNA breaking-rejoining enzymes"/>
    <property type="match status" value="1"/>
</dbReference>
<gene>
    <name evidence="2" type="ORF">NQ317_012153</name>
</gene>
<sequence>MYQVGSVFEKLSVGNHPKKSKVLTGEELNQFIREADDETYLMVRVVLILGISGACRREELTKMRIDAIEDKDSILVVKEE</sequence>
<dbReference type="Gene3D" id="1.10.443.10">
    <property type="entry name" value="Intergrase catalytic core"/>
    <property type="match status" value="1"/>
</dbReference>
<dbReference type="EMBL" id="JAPWTJ010001424">
    <property type="protein sequence ID" value="KAJ8971859.1"/>
    <property type="molecule type" value="Genomic_DNA"/>
</dbReference>
<evidence type="ECO:0008006" key="4">
    <source>
        <dbReference type="Google" id="ProtNLM"/>
    </source>
</evidence>
<comment type="caution">
    <text evidence="2">The sequence shown here is derived from an EMBL/GenBank/DDBJ whole genome shotgun (WGS) entry which is preliminary data.</text>
</comment>
<protein>
    <recommendedName>
        <fullName evidence="4">Tyr recombinase domain-containing protein</fullName>
    </recommendedName>
</protein>
<reference evidence="2" key="1">
    <citation type="journal article" date="2023" name="Insect Mol. Biol.">
        <title>Genome sequencing provides insights into the evolution of gene families encoding plant cell wall-degrading enzymes in longhorned beetles.</title>
        <authorList>
            <person name="Shin N.R."/>
            <person name="Okamura Y."/>
            <person name="Kirsch R."/>
            <person name="Pauchet Y."/>
        </authorList>
    </citation>
    <scope>NUCLEOTIDE SEQUENCE</scope>
    <source>
        <strain evidence="2">MMC_N1</strain>
    </source>
</reference>
<evidence type="ECO:0000313" key="2">
    <source>
        <dbReference type="EMBL" id="KAJ8971859.1"/>
    </source>
</evidence>